<dbReference type="Proteomes" id="UP000078512">
    <property type="component" value="Unassembled WGS sequence"/>
</dbReference>
<sequence length="380" mass="38614">MSHRRASTTSSISSFFDPSREIDSFASPVRGGMLFSEPPSSSSTRPPTSSSSASARPPTATAAKQAPTSSLTSSLKNASNNNNASSQPVAMASAATAATAAVPIPAPPSSGHSRNSSFSAGGAVPLSVSISRQRSFSSSFSLATSGVPISAGAPSPRTFTGSSMISNPGSFPGSANPFALGAFSPLSPTSSSPPGNGGSNSVSASVSQSVPVLHRRFSSSFNQLNQIVSPPAQSIERGRRTSMFGGSSPPTNVSIQTAGNPATNNNTDTHNSVSTMGSGLFRKFSTSRSMAPTSNTASTPSGGAAAGHPFDRNDAGPTVVISPQPSNNQQQHSSMLSPSGTQDDARHLTTAVDKLKPSYDKTARSSSPMRSMILNGQMLD</sequence>
<reference evidence="2 3" key="1">
    <citation type="submission" date="2016-05" db="EMBL/GenBank/DDBJ databases">
        <title>Genome sequencing reveals origins of a unique bacterial endosymbiosis in the earliest lineages of terrestrial Fungi.</title>
        <authorList>
            <consortium name="DOE Joint Genome Institute"/>
            <person name="Uehling J."/>
            <person name="Gryganskyi A."/>
            <person name="Hameed K."/>
            <person name="Tschaplinski T."/>
            <person name="Misztal P."/>
            <person name="Wu S."/>
            <person name="Desiro A."/>
            <person name="Vande Pol N."/>
            <person name="Du Z.-Y."/>
            <person name="Zienkiewicz A."/>
            <person name="Zienkiewicz K."/>
            <person name="Morin E."/>
            <person name="Tisserant E."/>
            <person name="Splivallo R."/>
            <person name="Hainaut M."/>
            <person name="Henrissat B."/>
            <person name="Ohm R."/>
            <person name="Kuo A."/>
            <person name="Yan J."/>
            <person name="Lipzen A."/>
            <person name="Nolan M."/>
            <person name="Labutti K."/>
            <person name="Barry K."/>
            <person name="Goldstein A."/>
            <person name="Labbe J."/>
            <person name="Schadt C."/>
            <person name="Tuskan G."/>
            <person name="Grigoriev I."/>
            <person name="Martin F."/>
            <person name="Vilgalys R."/>
            <person name="Bonito G."/>
        </authorList>
    </citation>
    <scope>NUCLEOTIDE SEQUENCE [LARGE SCALE GENOMIC DNA]</scope>
    <source>
        <strain evidence="2 3">AG-77</strain>
    </source>
</reference>
<dbReference type="OrthoDB" id="2414619at2759"/>
<keyword evidence="3" id="KW-1185">Reference proteome</keyword>
<feature type="region of interest" description="Disordered" evidence="1">
    <location>
        <begin position="231"/>
        <end position="380"/>
    </location>
</feature>
<evidence type="ECO:0000313" key="3">
    <source>
        <dbReference type="Proteomes" id="UP000078512"/>
    </source>
</evidence>
<feature type="compositionally biased region" description="Basic and acidic residues" evidence="1">
    <location>
        <begin position="343"/>
        <end position="363"/>
    </location>
</feature>
<feature type="compositionally biased region" description="Polar residues" evidence="1">
    <location>
        <begin position="110"/>
        <end position="119"/>
    </location>
</feature>
<accession>A0A197JHM6</accession>
<feature type="compositionally biased region" description="Low complexity" evidence="1">
    <location>
        <begin position="322"/>
        <end position="334"/>
    </location>
</feature>
<organism evidence="2 3">
    <name type="scientific">Linnemannia elongata AG-77</name>
    <dbReference type="NCBI Taxonomy" id="1314771"/>
    <lineage>
        <taxon>Eukaryota</taxon>
        <taxon>Fungi</taxon>
        <taxon>Fungi incertae sedis</taxon>
        <taxon>Mucoromycota</taxon>
        <taxon>Mortierellomycotina</taxon>
        <taxon>Mortierellomycetes</taxon>
        <taxon>Mortierellales</taxon>
        <taxon>Mortierellaceae</taxon>
        <taxon>Linnemannia</taxon>
    </lineage>
</organism>
<gene>
    <name evidence="2" type="ORF">K457DRAFT_142263</name>
</gene>
<feature type="compositionally biased region" description="Polar residues" evidence="1">
    <location>
        <begin position="7"/>
        <end position="16"/>
    </location>
</feature>
<protein>
    <submittedName>
        <fullName evidence="2">Uncharacterized protein</fullName>
    </submittedName>
</protein>
<evidence type="ECO:0000313" key="2">
    <source>
        <dbReference type="EMBL" id="OAQ24006.1"/>
    </source>
</evidence>
<feature type="region of interest" description="Disordered" evidence="1">
    <location>
        <begin position="144"/>
        <end position="209"/>
    </location>
</feature>
<feature type="compositionally biased region" description="Low complexity" evidence="1">
    <location>
        <begin position="38"/>
        <end position="103"/>
    </location>
</feature>
<feature type="compositionally biased region" description="Low complexity" evidence="1">
    <location>
        <begin position="291"/>
        <end position="308"/>
    </location>
</feature>
<name>A0A197JHM6_9FUNG</name>
<dbReference type="EMBL" id="KV442103">
    <property type="protein sequence ID" value="OAQ24006.1"/>
    <property type="molecule type" value="Genomic_DNA"/>
</dbReference>
<proteinExistence type="predicted"/>
<feature type="region of interest" description="Disordered" evidence="1">
    <location>
        <begin position="1"/>
        <end position="122"/>
    </location>
</feature>
<feature type="compositionally biased region" description="Polar residues" evidence="1">
    <location>
        <begin position="244"/>
        <end position="277"/>
    </location>
</feature>
<evidence type="ECO:0000256" key="1">
    <source>
        <dbReference type="SAM" id="MobiDB-lite"/>
    </source>
</evidence>
<feature type="compositionally biased region" description="Low complexity" evidence="1">
    <location>
        <begin position="184"/>
        <end position="209"/>
    </location>
</feature>
<feature type="compositionally biased region" description="Polar residues" evidence="1">
    <location>
        <begin position="157"/>
        <end position="169"/>
    </location>
</feature>
<dbReference type="AlphaFoldDB" id="A0A197JHM6"/>